<evidence type="ECO:0000313" key="2">
    <source>
        <dbReference type="EMBL" id="GMH18108.1"/>
    </source>
</evidence>
<comment type="caution">
    <text evidence="2">The sequence shown here is derived from an EMBL/GenBank/DDBJ whole genome shotgun (WGS) entry which is preliminary data.</text>
</comment>
<keyword evidence="3" id="KW-1185">Reference proteome</keyword>
<accession>A0AAD3SUA5</accession>
<protein>
    <submittedName>
        <fullName evidence="2">Uncharacterized protein</fullName>
    </submittedName>
</protein>
<feature type="region of interest" description="Disordered" evidence="1">
    <location>
        <begin position="1"/>
        <end position="30"/>
    </location>
</feature>
<dbReference type="Proteomes" id="UP001279734">
    <property type="component" value="Unassembled WGS sequence"/>
</dbReference>
<dbReference type="AlphaFoldDB" id="A0AAD3SUA5"/>
<name>A0AAD3SUA5_NEPGR</name>
<feature type="compositionally biased region" description="Pro residues" evidence="1">
    <location>
        <begin position="17"/>
        <end position="28"/>
    </location>
</feature>
<evidence type="ECO:0000256" key="1">
    <source>
        <dbReference type="SAM" id="MobiDB-lite"/>
    </source>
</evidence>
<organism evidence="2 3">
    <name type="scientific">Nepenthes gracilis</name>
    <name type="common">Slender pitcher plant</name>
    <dbReference type="NCBI Taxonomy" id="150966"/>
    <lineage>
        <taxon>Eukaryota</taxon>
        <taxon>Viridiplantae</taxon>
        <taxon>Streptophyta</taxon>
        <taxon>Embryophyta</taxon>
        <taxon>Tracheophyta</taxon>
        <taxon>Spermatophyta</taxon>
        <taxon>Magnoliopsida</taxon>
        <taxon>eudicotyledons</taxon>
        <taxon>Gunneridae</taxon>
        <taxon>Pentapetalae</taxon>
        <taxon>Caryophyllales</taxon>
        <taxon>Nepenthaceae</taxon>
        <taxon>Nepenthes</taxon>
    </lineage>
</organism>
<sequence>MGDSESGRSRTTSTPSLSPPCPRSPPSYPDLYGKRRELAKLQMREREGSFLLEELKLVEGIPPASKCCKDFSIAAAATAAAAAAAATYVTAVARGPSGDSRFLASTAAVRRYHAPKVVADSSFLRARAAIAMQVDALVLNLKRYAFVLGVESIAVIAHAVYATNSRTPKNSVALAEWLRRVPAKYMGFPRESSNLSGDVMFNIFFLTLLPFMVDKCFSANLTDPLSSTNQGGRQPNGPSPTKMLYSTL</sequence>
<reference evidence="2" key="1">
    <citation type="submission" date="2023-05" db="EMBL/GenBank/DDBJ databases">
        <title>Nepenthes gracilis genome sequencing.</title>
        <authorList>
            <person name="Fukushima K."/>
        </authorList>
    </citation>
    <scope>NUCLEOTIDE SEQUENCE</scope>
    <source>
        <strain evidence="2">SING2019-196</strain>
    </source>
</reference>
<dbReference type="EMBL" id="BSYO01000018">
    <property type="protein sequence ID" value="GMH18108.1"/>
    <property type="molecule type" value="Genomic_DNA"/>
</dbReference>
<evidence type="ECO:0000313" key="3">
    <source>
        <dbReference type="Proteomes" id="UP001279734"/>
    </source>
</evidence>
<dbReference type="PANTHER" id="PTHR32378:SF10">
    <property type="entry name" value="GUANINE NUCLEOTIDE-BINDING PROTEIN SUBUNIT GAMMA 3"/>
    <property type="match status" value="1"/>
</dbReference>
<dbReference type="InterPro" id="IPR055305">
    <property type="entry name" value="GG3-like"/>
</dbReference>
<feature type="region of interest" description="Disordered" evidence="1">
    <location>
        <begin position="225"/>
        <end position="248"/>
    </location>
</feature>
<proteinExistence type="predicted"/>
<gene>
    <name evidence="2" type="ORF">Nepgr_019949</name>
</gene>
<dbReference type="PANTHER" id="PTHR32378">
    <property type="entry name" value="GUANINE NUCLEOTIDE-BINDING PROTEIN SUBUNIT GAMMA 3"/>
    <property type="match status" value="1"/>
</dbReference>